<dbReference type="GO" id="GO:0035516">
    <property type="term" value="F:broad specificity oxidative DNA demethylase activity"/>
    <property type="evidence" value="ECO:0000318"/>
    <property type="project" value="GO_Central"/>
</dbReference>
<feature type="binding site" evidence="6">
    <location>
        <position position="220"/>
    </location>
    <ligand>
        <name>Fe cation</name>
        <dbReference type="ChEBI" id="CHEBI:24875"/>
        <note>catalytic</note>
    </ligand>
</feature>
<keyword evidence="11" id="KW-1185">Reference proteome</keyword>
<dbReference type="PROSITE" id="PS51471">
    <property type="entry name" value="FE2OG_OXY"/>
    <property type="match status" value="1"/>
</dbReference>
<dbReference type="InterPro" id="IPR037151">
    <property type="entry name" value="AlkB-like_sf"/>
</dbReference>
<dbReference type="OrthoDB" id="6614653at2759"/>
<dbReference type="SMR" id="A0A251TXZ4"/>
<evidence type="ECO:0000256" key="1">
    <source>
        <dbReference type="ARBA" id="ARBA00007879"/>
    </source>
</evidence>
<dbReference type="InterPro" id="IPR004574">
    <property type="entry name" value="Alkb"/>
</dbReference>
<dbReference type="EMBL" id="MNCJ02000324">
    <property type="protein sequence ID" value="KAF5792243.1"/>
    <property type="molecule type" value="Genomic_DNA"/>
</dbReference>
<evidence type="ECO:0000313" key="11">
    <source>
        <dbReference type="Proteomes" id="UP000215914"/>
    </source>
</evidence>
<dbReference type="Gene3D" id="2.60.120.590">
    <property type="entry name" value="Alpha-ketoglutarate-dependent dioxygenase AlkB-like"/>
    <property type="match status" value="1"/>
</dbReference>
<dbReference type="PANTHER" id="PTHR16557:SF10">
    <property type="entry name" value="2-OXOGLUTARATE-DEPENDENT DIOXYGENASE FAMILY PROTEIN"/>
    <property type="match status" value="1"/>
</dbReference>
<feature type="binding site" evidence="6">
    <location>
        <position position="278"/>
    </location>
    <ligand>
        <name>Fe cation</name>
        <dbReference type="ChEBI" id="CHEBI:24875"/>
        <note>catalytic</note>
    </ligand>
</feature>
<dbReference type="GO" id="GO:0005737">
    <property type="term" value="C:cytoplasm"/>
    <property type="evidence" value="ECO:0000318"/>
    <property type="project" value="GO_Central"/>
</dbReference>
<evidence type="ECO:0000256" key="3">
    <source>
        <dbReference type="ARBA" id="ARBA00022964"/>
    </source>
</evidence>
<evidence type="ECO:0000256" key="7">
    <source>
        <dbReference type="SAM" id="MobiDB-lite"/>
    </source>
</evidence>
<evidence type="ECO:0000256" key="4">
    <source>
        <dbReference type="ARBA" id="ARBA00023002"/>
    </source>
</evidence>
<dbReference type="InterPro" id="IPR027450">
    <property type="entry name" value="AlkB-like"/>
</dbReference>
<dbReference type="GO" id="GO:0008198">
    <property type="term" value="F:ferrous iron binding"/>
    <property type="evidence" value="ECO:0000318"/>
    <property type="project" value="GO_Central"/>
</dbReference>
<evidence type="ECO:0000256" key="5">
    <source>
        <dbReference type="ARBA" id="ARBA00023004"/>
    </source>
</evidence>
<organism evidence="10 11">
    <name type="scientific">Helianthus annuus</name>
    <name type="common">Common sunflower</name>
    <dbReference type="NCBI Taxonomy" id="4232"/>
    <lineage>
        <taxon>Eukaryota</taxon>
        <taxon>Viridiplantae</taxon>
        <taxon>Streptophyta</taxon>
        <taxon>Embryophyta</taxon>
        <taxon>Tracheophyta</taxon>
        <taxon>Spermatophyta</taxon>
        <taxon>Magnoliopsida</taxon>
        <taxon>eudicotyledons</taxon>
        <taxon>Gunneridae</taxon>
        <taxon>Pentapetalae</taxon>
        <taxon>asterids</taxon>
        <taxon>campanulids</taxon>
        <taxon>Asterales</taxon>
        <taxon>Asteraceae</taxon>
        <taxon>Asteroideae</taxon>
        <taxon>Heliantheae alliance</taxon>
        <taxon>Heliantheae</taxon>
        <taxon>Helianthus</taxon>
    </lineage>
</organism>
<dbReference type="OMA" id="VECQAVI"/>
<dbReference type="AlphaFoldDB" id="A0A251TXZ4"/>
<reference evidence="9" key="3">
    <citation type="submission" date="2020-06" db="EMBL/GenBank/DDBJ databases">
        <title>Helianthus annuus Genome sequencing and assembly Release 2.</title>
        <authorList>
            <person name="Gouzy J."/>
            <person name="Langlade N."/>
            <person name="Munos S."/>
        </authorList>
    </citation>
    <scope>NUCLEOTIDE SEQUENCE</scope>
    <source>
        <tissue evidence="9">Leaves</tissue>
    </source>
</reference>
<comment type="similarity">
    <text evidence="1">Belongs to the alkB family.</text>
</comment>
<evidence type="ECO:0000313" key="9">
    <source>
        <dbReference type="EMBL" id="KAF5792243.1"/>
    </source>
</evidence>
<keyword evidence="4 9" id="KW-0560">Oxidoreductase</keyword>
<dbReference type="GO" id="GO:0035515">
    <property type="term" value="F:oxidative RNA demethylase activity"/>
    <property type="evidence" value="ECO:0000318"/>
    <property type="project" value="GO_Central"/>
</dbReference>
<dbReference type="Gramene" id="mRNA:HanXRQr2_Chr09g0403821">
    <property type="protein sequence ID" value="mRNA:HanXRQr2_Chr09g0403821"/>
    <property type="gene ID" value="HanXRQr2_Chr09g0403821"/>
</dbReference>
<dbReference type="InterPro" id="IPR005123">
    <property type="entry name" value="Oxoglu/Fe-dep_dioxygenase_dom"/>
</dbReference>
<protein>
    <submittedName>
        <fullName evidence="9">DNA oxidative demethylase</fullName>
        <ecNumber evidence="9">1.14.11.33</ecNumber>
    </submittedName>
    <submittedName>
        <fullName evidence="10">Putative alkylated DNA repair protein AlkB</fullName>
    </submittedName>
</protein>
<keyword evidence="5 6" id="KW-0408">Iron</keyword>
<dbReference type="PANTHER" id="PTHR16557">
    <property type="entry name" value="ALKYLATED DNA REPAIR PROTEIN ALKB-RELATED"/>
    <property type="match status" value="1"/>
</dbReference>
<accession>A0A251TXZ4</accession>
<name>A0A251TXZ4_HELAN</name>
<evidence type="ECO:0000256" key="2">
    <source>
        <dbReference type="ARBA" id="ARBA00022723"/>
    </source>
</evidence>
<dbReference type="Pfam" id="PF13532">
    <property type="entry name" value="2OG-FeII_Oxy_2"/>
    <property type="match status" value="1"/>
</dbReference>
<dbReference type="GO" id="GO:0035513">
    <property type="term" value="P:oxidative RNA demethylation"/>
    <property type="evidence" value="ECO:0000318"/>
    <property type="project" value="GO_Central"/>
</dbReference>
<reference evidence="9 11" key="1">
    <citation type="journal article" date="2017" name="Nature">
        <title>The sunflower genome provides insights into oil metabolism, flowering and Asterid evolution.</title>
        <authorList>
            <person name="Badouin H."/>
            <person name="Gouzy J."/>
            <person name="Grassa C.J."/>
            <person name="Murat F."/>
            <person name="Staton S.E."/>
            <person name="Cottret L."/>
            <person name="Lelandais-Briere C."/>
            <person name="Owens G.L."/>
            <person name="Carrere S."/>
            <person name="Mayjonade B."/>
            <person name="Legrand L."/>
            <person name="Gill N."/>
            <person name="Kane N.C."/>
            <person name="Bowers J.E."/>
            <person name="Hubner S."/>
            <person name="Bellec A."/>
            <person name="Berard A."/>
            <person name="Berges H."/>
            <person name="Blanchet N."/>
            <person name="Boniface M.C."/>
            <person name="Brunel D."/>
            <person name="Catrice O."/>
            <person name="Chaidir N."/>
            <person name="Claudel C."/>
            <person name="Donnadieu C."/>
            <person name="Faraut T."/>
            <person name="Fievet G."/>
            <person name="Helmstetter N."/>
            <person name="King M."/>
            <person name="Knapp S.J."/>
            <person name="Lai Z."/>
            <person name="Le Paslier M.C."/>
            <person name="Lippi Y."/>
            <person name="Lorenzon L."/>
            <person name="Mandel J.R."/>
            <person name="Marage G."/>
            <person name="Marchand G."/>
            <person name="Marquand E."/>
            <person name="Bret-Mestries E."/>
            <person name="Morien E."/>
            <person name="Nambeesan S."/>
            <person name="Nguyen T."/>
            <person name="Pegot-Espagnet P."/>
            <person name="Pouilly N."/>
            <person name="Raftis F."/>
            <person name="Sallet E."/>
            <person name="Schiex T."/>
            <person name="Thomas J."/>
            <person name="Vandecasteele C."/>
            <person name="Vares D."/>
            <person name="Vear F."/>
            <person name="Vautrin S."/>
            <person name="Crespi M."/>
            <person name="Mangin B."/>
            <person name="Burke J.M."/>
            <person name="Salse J."/>
            <person name="Munos S."/>
            <person name="Vincourt P."/>
            <person name="Rieseberg L.H."/>
            <person name="Langlade N.B."/>
        </authorList>
    </citation>
    <scope>NUCLEOTIDE SEQUENCE [LARGE SCALE GENOMIC DNA]</scope>
    <source>
        <strain evidence="11">cv. SF193</strain>
        <tissue evidence="9">Leaves</tissue>
    </source>
</reference>
<feature type="binding site" evidence="6">
    <location>
        <position position="218"/>
    </location>
    <ligand>
        <name>Fe cation</name>
        <dbReference type="ChEBI" id="CHEBI:24875"/>
        <note>catalytic</note>
    </ligand>
</feature>
<dbReference type="EC" id="1.14.11.33" evidence="9"/>
<feature type="region of interest" description="Disordered" evidence="7">
    <location>
        <begin position="61"/>
        <end position="90"/>
    </location>
</feature>
<proteinExistence type="inferred from homology"/>
<reference evidence="10" key="2">
    <citation type="submission" date="2017-02" db="EMBL/GenBank/DDBJ databases">
        <title>Sunflower complete genome.</title>
        <authorList>
            <person name="Langlade N."/>
            <person name="Munos S."/>
        </authorList>
    </citation>
    <scope>NUCLEOTIDE SEQUENCE [LARGE SCALE GENOMIC DNA]</scope>
    <source>
        <tissue evidence="10">Leaves</tissue>
    </source>
</reference>
<evidence type="ECO:0000313" key="10">
    <source>
        <dbReference type="EMBL" id="OTG15997.1"/>
    </source>
</evidence>
<gene>
    <name evidence="10" type="ORF">HannXRQ_Chr09g0266581</name>
    <name evidence="9" type="ORF">HanXRQr2_Chr09g0403821</name>
</gene>
<keyword evidence="2 6" id="KW-0479">Metal-binding</keyword>
<dbReference type="EMBL" id="CM007898">
    <property type="protein sequence ID" value="OTG15997.1"/>
    <property type="molecule type" value="Genomic_DNA"/>
</dbReference>
<evidence type="ECO:0000256" key="6">
    <source>
        <dbReference type="PIRSR" id="PIRSR604574-2"/>
    </source>
</evidence>
<dbReference type="InParanoid" id="A0A251TXZ4"/>
<feature type="compositionally biased region" description="Low complexity" evidence="7">
    <location>
        <begin position="65"/>
        <end position="81"/>
    </location>
</feature>
<dbReference type="Proteomes" id="UP000215914">
    <property type="component" value="Chromosome 9"/>
</dbReference>
<keyword evidence="3" id="KW-0223">Dioxygenase</keyword>
<comment type="cofactor">
    <cofactor evidence="6">
        <name>Fe(2+)</name>
        <dbReference type="ChEBI" id="CHEBI:29033"/>
    </cofactor>
    <text evidence="6">Binds 1 Fe(2+) ion per subunit.</text>
</comment>
<evidence type="ECO:0000259" key="8">
    <source>
        <dbReference type="PROSITE" id="PS51471"/>
    </source>
</evidence>
<sequence>MATFLLSKPCFYPHSSSTHLYRRDVFQRHSIVKYSLRQYHHTPAAATVADGVHQREPFGLILPGAPNTRSPTPTPNTSSATDAKPVTNRPLSHQILNPGMIVLRNHISIRDQVDIVNICHTLGVGPGGFQQPGYSSGSKLQLQRMCFGRNWDPETKYRERYRNDGSIPPPVPPVFIPLVQSLIQDAQAHLTSANEIPLMRPDVCLVNFYTATGRLGLHQDRDERPYSIRGGLPVVSISIGDAGEFLYGHTRDEDKLQKVVLESGDVVIFGGKSRLIFHGVRGIFPNSTPLPLLEKIKLRPGRLNLTFRQF</sequence>
<dbReference type="SUPFAM" id="SSF51197">
    <property type="entry name" value="Clavaminate synthase-like"/>
    <property type="match status" value="1"/>
</dbReference>
<feature type="domain" description="Fe2OG dioxygenase" evidence="8">
    <location>
        <begin position="200"/>
        <end position="310"/>
    </location>
</feature>